<evidence type="ECO:0000256" key="3">
    <source>
        <dbReference type="ARBA" id="ARBA00022475"/>
    </source>
</evidence>
<evidence type="ECO:0000256" key="5">
    <source>
        <dbReference type="ARBA" id="ARBA00022989"/>
    </source>
</evidence>
<dbReference type="OrthoDB" id="6063206at2759"/>
<reference evidence="11" key="1">
    <citation type="submission" date="2021-03" db="EMBL/GenBank/DDBJ databases">
        <authorList>
            <person name="Bekaert M."/>
        </authorList>
    </citation>
    <scope>NUCLEOTIDE SEQUENCE</scope>
</reference>
<feature type="compositionally biased region" description="Basic and acidic residues" evidence="10">
    <location>
        <begin position="517"/>
        <end position="529"/>
    </location>
</feature>
<name>A0A8S3RWN2_MYTED</name>
<evidence type="ECO:0000256" key="4">
    <source>
        <dbReference type="ARBA" id="ARBA00022692"/>
    </source>
</evidence>
<keyword evidence="4 9" id="KW-0812">Transmembrane</keyword>
<dbReference type="InterPro" id="IPR000990">
    <property type="entry name" value="Innexin"/>
</dbReference>
<comment type="subcellular location">
    <subcellularLocation>
        <location evidence="1 9">Cell membrane</location>
        <topology evidence="1 9">Multi-pass membrane protein</topology>
    </subcellularLocation>
</comment>
<comment type="caution">
    <text evidence="9">Lacks conserved residue(s) required for the propagation of feature annotation.</text>
</comment>
<dbReference type="GO" id="GO:0005921">
    <property type="term" value="C:gap junction"/>
    <property type="evidence" value="ECO:0007669"/>
    <property type="project" value="UniProtKB-UniRule"/>
</dbReference>
<feature type="transmembrane region" description="Helical" evidence="9">
    <location>
        <begin position="340"/>
        <end position="364"/>
    </location>
</feature>
<dbReference type="GO" id="GO:0005243">
    <property type="term" value="F:gap junction channel activity"/>
    <property type="evidence" value="ECO:0007669"/>
    <property type="project" value="TreeGrafter"/>
</dbReference>
<gene>
    <name evidence="9" type="primary">inx</name>
    <name evidence="11" type="ORF">MEDL_26642</name>
</gene>
<keyword evidence="2 9" id="KW-0813">Transport</keyword>
<keyword evidence="5 9" id="KW-1133">Transmembrane helix</keyword>
<comment type="function">
    <text evidence="9">Structural component of the gap junctions.</text>
</comment>
<keyword evidence="8 9" id="KW-0407">Ion channel</keyword>
<evidence type="ECO:0000256" key="1">
    <source>
        <dbReference type="ARBA" id="ARBA00004651"/>
    </source>
</evidence>
<keyword evidence="12" id="KW-1185">Reference proteome</keyword>
<dbReference type="Pfam" id="PF00876">
    <property type="entry name" value="Innexin"/>
    <property type="match status" value="1"/>
</dbReference>
<keyword evidence="6 9" id="KW-0406">Ion transport</keyword>
<keyword evidence="3" id="KW-1003">Cell membrane</keyword>
<evidence type="ECO:0000256" key="7">
    <source>
        <dbReference type="ARBA" id="ARBA00023136"/>
    </source>
</evidence>
<proteinExistence type="inferred from homology"/>
<dbReference type="GO" id="GO:0034220">
    <property type="term" value="P:monoatomic ion transmembrane transport"/>
    <property type="evidence" value="ECO:0007669"/>
    <property type="project" value="UniProtKB-KW"/>
</dbReference>
<sequence>MPYFTLLDETLEVFGASYQDRVVYDDNLIDRVNHYYTGMMLFMFVVVIGTPELVGTPIECWCPTEFNKDYEENANFNDVDVWVKYVNYICWISNTYYIPMSKPVPMSYEIRQANKIYYYQWTPLIFLVMAFLFKMPRAIWKYLSTKCGVGIKKFMTTAKETQTEMFFAARRTHQINLANAGQPPMDQMDFFPPGYDMEVERQKVLQALGKYISIWCSDANKGVQLKESRTRLNKLFDFGIGRHHGNFLMALLIFVRFLYLVNVAGQLILLNEFLADDFYIYGYDVMEKFLAGKDWALNHKRFPRVTLCDFDLRQLTNVQRYTLQCVLPINLYNEKVFIALWFWLTFILVVTFLNFAFTLIMALTSRSRENYIIKYLLLNDIDVHDEKTGNLDKKVKLFIYGHLKFDGIFLLQMLSNNAGSAITQDIVRYTWEEFNININEQFRIQRTGSETSSYRSSAASLHSIGNSRSSSVNGSGLTHRTGNRYQMNLQSNTFADSQQNGTQKHNIRDSFVSGGRSHAEVSTEKKVMKPNETFV</sequence>
<protein>
    <recommendedName>
        <fullName evidence="9">Innexin</fullName>
    </recommendedName>
</protein>
<organism evidence="11 12">
    <name type="scientific">Mytilus edulis</name>
    <name type="common">Blue mussel</name>
    <dbReference type="NCBI Taxonomy" id="6550"/>
    <lineage>
        <taxon>Eukaryota</taxon>
        <taxon>Metazoa</taxon>
        <taxon>Spiralia</taxon>
        <taxon>Lophotrochozoa</taxon>
        <taxon>Mollusca</taxon>
        <taxon>Bivalvia</taxon>
        <taxon>Autobranchia</taxon>
        <taxon>Pteriomorphia</taxon>
        <taxon>Mytilida</taxon>
        <taxon>Mytiloidea</taxon>
        <taxon>Mytilidae</taxon>
        <taxon>Mytilinae</taxon>
        <taxon>Mytilus</taxon>
    </lineage>
</organism>
<accession>A0A8S3RWN2</accession>
<feature type="transmembrane region" description="Helical" evidence="9">
    <location>
        <begin position="116"/>
        <end position="133"/>
    </location>
</feature>
<dbReference type="PANTHER" id="PTHR11893">
    <property type="entry name" value="INNEXIN"/>
    <property type="match status" value="1"/>
</dbReference>
<dbReference type="PRINTS" id="PR01262">
    <property type="entry name" value="INNEXIN"/>
</dbReference>
<evidence type="ECO:0000313" key="11">
    <source>
        <dbReference type="EMBL" id="CAG2212698.1"/>
    </source>
</evidence>
<evidence type="ECO:0000256" key="8">
    <source>
        <dbReference type="ARBA" id="ARBA00023303"/>
    </source>
</evidence>
<dbReference type="GO" id="GO:0005886">
    <property type="term" value="C:plasma membrane"/>
    <property type="evidence" value="ECO:0007669"/>
    <property type="project" value="UniProtKB-SubCell"/>
</dbReference>
<keyword evidence="7 9" id="KW-0472">Membrane</keyword>
<comment type="caution">
    <text evidence="11">The sequence shown here is derived from an EMBL/GenBank/DDBJ whole genome shotgun (WGS) entry which is preliminary data.</text>
</comment>
<dbReference type="Proteomes" id="UP000683360">
    <property type="component" value="Unassembled WGS sequence"/>
</dbReference>
<feature type="transmembrane region" description="Helical" evidence="9">
    <location>
        <begin position="247"/>
        <end position="269"/>
    </location>
</feature>
<evidence type="ECO:0000256" key="9">
    <source>
        <dbReference type="RuleBase" id="RU010713"/>
    </source>
</evidence>
<evidence type="ECO:0000256" key="6">
    <source>
        <dbReference type="ARBA" id="ARBA00023065"/>
    </source>
</evidence>
<dbReference type="PANTHER" id="PTHR11893:SF36">
    <property type="entry name" value="INNEXIN-5"/>
    <property type="match status" value="1"/>
</dbReference>
<dbReference type="EMBL" id="CAJPWZ010001310">
    <property type="protein sequence ID" value="CAG2212698.1"/>
    <property type="molecule type" value="Genomic_DNA"/>
</dbReference>
<evidence type="ECO:0000313" key="12">
    <source>
        <dbReference type="Proteomes" id="UP000683360"/>
    </source>
</evidence>
<evidence type="ECO:0000256" key="2">
    <source>
        <dbReference type="ARBA" id="ARBA00022448"/>
    </source>
</evidence>
<evidence type="ECO:0000256" key="10">
    <source>
        <dbReference type="SAM" id="MobiDB-lite"/>
    </source>
</evidence>
<dbReference type="PROSITE" id="PS51013">
    <property type="entry name" value="PANNEXIN"/>
    <property type="match status" value="1"/>
</dbReference>
<feature type="region of interest" description="Disordered" evidence="10">
    <location>
        <begin position="496"/>
        <end position="535"/>
    </location>
</feature>
<comment type="similarity">
    <text evidence="9">Belongs to the pannexin family.</text>
</comment>
<dbReference type="AlphaFoldDB" id="A0A8S3RWN2"/>